<feature type="transmembrane region" description="Helical" evidence="6">
    <location>
        <begin position="206"/>
        <end position="228"/>
    </location>
</feature>
<evidence type="ECO:0000313" key="9">
    <source>
        <dbReference type="Proteomes" id="UP000626026"/>
    </source>
</evidence>
<feature type="domain" description="EamA" evidence="7">
    <location>
        <begin position="22"/>
        <end position="152"/>
    </location>
</feature>
<evidence type="ECO:0000256" key="3">
    <source>
        <dbReference type="ARBA" id="ARBA00022692"/>
    </source>
</evidence>
<keyword evidence="4 6" id="KW-1133">Transmembrane helix</keyword>
<accession>A0ABR7RQC9</accession>
<feature type="transmembrane region" description="Helical" evidence="6">
    <location>
        <begin position="84"/>
        <end position="106"/>
    </location>
</feature>
<feature type="transmembrane region" description="Helical" evidence="6">
    <location>
        <begin position="26"/>
        <end position="48"/>
    </location>
</feature>
<feature type="transmembrane region" description="Helical" evidence="6">
    <location>
        <begin position="288"/>
        <end position="305"/>
    </location>
</feature>
<dbReference type="Proteomes" id="UP000626026">
    <property type="component" value="Unassembled WGS sequence"/>
</dbReference>
<keyword evidence="9" id="KW-1185">Reference proteome</keyword>
<feature type="domain" description="EamA" evidence="7">
    <location>
        <begin position="175"/>
        <end position="302"/>
    </location>
</feature>
<dbReference type="EMBL" id="JACTVA010000038">
    <property type="protein sequence ID" value="MBC9208772.1"/>
    <property type="molecule type" value="Genomic_DNA"/>
</dbReference>
<organism evidence="8 9">
    <name type="scientific">Teichococcus aerophilus</name>
    <dbReference type="NCBI Taxonomy" id="1224513"/>
    <lineage>
        <taxon>Bacteria</taxon>
        <taxon>Pseudomonadati</taxon>
        <taxon>Pseudomonadota</taxon>
        <taxon>Alphaproteobacteria</taxon>
        <taxon>Acetobacterales</taxon>
        <taxon>Roseomonadaceae</taxon>
        <taxon>Roseomonas</taxon>
    </lineage>
</organism>
<evidence type="ECO:0000256" key="4">
    <source>
        <dbReference type="ARBA" id="ARBA00022989"/>
    </source>
</evidence>
<feature type="transmembrane region" description="Helical" evidence="6">
    <location>
        <begin position="141"/>
        <end position="159"/>
    </location>
</feature>
<dbReference type="PANTHER" id="PTHR22911">
    <property type="entry name" value="ACYL-MALONYL CONDENSING ENZYME-RELATED"/>
    <property type="match status" value="1"/>
</dbReference>
<keyword evidence="5 6" id="KW-0472">Membrane</keyword>
<dbReference type="InterPro" id="IPR000620">
    <property type="entry name" value="EamA_dom"/>
</dbReference>
<evidence type="ECO:0000256" key="5">
    <source>
        <dbReference type="ARBA" id="ARBA00023136"/>
    </source>
</evidence>
<evidence type="ECO:0000256" key="6">
    <source>
        <dbReference type="SAM" id="Phobius"/>
    </source>
</evidence>
<dbReference type="RefSeq" id="WP_187785920.1">
    <property type="nucleotide sequence ID" value="NZ_JACTVA010000038.1"/>
</dbReference>
<dbReference type="PANTHER" id="PTHR22911:SF6">
    <property type="entry name" value="SOLUTE CARRIER FAMILY 35 MEMBER G1"/>
    <property type="match status" value="1"/>
</dbReference>
<feature type="transmembrane region" description="Helical" evidence="6">
    <location>
        <begin position="171"/>
        <end position="194"/>
    </location>
</feature>
<feature type="transmembrane region" description="Helical" evidence="6">
    <location>
        <begin position="263"/>
        <end position="282"/>
    </location>
</feature>
<dbReference type="SUPFAM" id="SSF103481">
    <property type="entry name" value="Multidrug resistance efflux transporter EmrE"/>
    <property type="match status" value="2"/>
</dbReference>
<feature type="transmembrane region" description="Helical" evidence="6">
    <location>
        <begin position="234"/>
        <end position="251"/>
    </location>
</feature>
<dbReference type="InterPro" id="IPR037185">
    <property type="entry name" value="EmrE-like"/>
</dbReference>
<comment type="similarity">
    <text evidence="2">Belongs to the drug/metabolite transporter (DMT) superfamily. 10 TMS drug/metabolite exporter (DME) (TC 2.A.7.3) family.</text>
</comment>
<comment type="caution">
    <text evidence="8">The sequence shown here is derived from an EMBL/GenBank/DDBJ whole genome shotgun (WGS) entry which is preliminary data.</text>
</comment>
<keyword evidence="3 6" id="KW-0812">Transmembrane</keyword>
<feature type="transmembrane region" description="Helical" evidence="6">
    <location>
        <begin position="112"/>
        <end position="129"/>
    </location>
</feature>
<evidence type="ECO:0000313" key="8">
    <source>
        <dbReference type="EMBL" id="MBC9208772.1"/>
    </source>
</evidence>
<evidence type="ECO:0000256" key="1">
    <source>
        <dbReference type="ARBA" id="ARBA00004141"/>
    </source>
</evidence>
<name>A0ABR7RQC9_9PROT</name>
<gene>
    <name evidence="8" type="ORF">IBL26_18120</name>
</gene>
<sequence length="316" mass="33749">MKATATTAAAAAPHAMRHDIRRGATLILMSTFGFSMMTVLAKLLGSSIPFMEMVFFRSFFALPIVVFLSLRGRVSLRTRRFPGHVARACTGLAATTCMFFSATVLPLGEQQALTYGTPIFVTLLAIPFLGERPGPHRWGAVLVGFAGILVIALGPGLTGQVRVPPPGIAEWVLMAGYAAAVCHGFCAASTTLLVRQLSATESSTAIVLWQSILMTLLSGLVLPFVWVTPSASEWLVLVGIGAVGGISQLFSTEAYSSAQVSSLGPYTYTALLWAALFGWLIWGDVPGVTMLLGAAMIVAAGLYILHREMRRRTRRA</sequence>
<comment type="subcellular location">
    <subcellularLocation>
        <location evidence="1">Membrane</location>
        <topology evidence="1">Multi-pass membrane protein</topology>
    </subcellularLocation>
</comment>
<evidence type="ECO:0000256" key="2">
    <source>
        <dbReference type="ARBA" id="ARBA00009853"/>
    </source>
</evidence>
<dbReference type="Pfam" id="PF00892">
    <property type="entry name" value="EamA"/>
    <property type="match status" value="2"/>
</dbReference>
<feature type="transmembrane region" description="Helical" evidence="6">
    <location>
        <begin position="54"/>
        <end position="72"/>
    </location>
</feature>
<protein>
    <submittedName>
        <fullName evidence="8">DMT family transporter</fullName>
    </submittedName>
</protein>
<evidence type="ECO:0000259" key="7">
    <source>
        <dbReference type="Pfam" id="PF00892"/>
    </source>
</evidence>
<proteinExistence type="inferred from homology"/>
<reference evidence="8 9" key="1">
    <citation type="journal article" date="2013" name="Int. J. Syst. Evol. Microbiol.">
        <title>Roseomonas aerophila sp. nov., isolated from air.</title>
        <authorList>
            <person name="Kim S.J."/>
            <person name="Weon H.Y."/>
            <person name="Ahn J.H."/>
            <person name="Hong S.B."/>
            <person name="Seok S.J."/>
            <person name="Whang K.S."/>
            <person name="Kwon S.W."/>
        </authorList>
    </citation>
    <scope>NUCLEOTIDE SEQUENCE [LARGE SCALE GENOMIC DNA]</scope>
    <source>
        <strain evidence="8 9">NBRC 108923</strain>
    </source>
</reference>